<evidence type="ECO:0000256" key="3">
    <source>
        <dbReference type="ARBA" id="ARBA00023163"/>
    </source>
</evidence>
<accession>A0A2N8L3W0</accession>
<evidence type="ECO:0000313" key="6">
    <source>
        <dbReference type="EMBL" id="PND40385.1"/>
    </source>
</evidence>
<dbReference type="InterPro" id="IPR000843">
    <property type="entry name" value="HTH_LacI"/>
</dbReference>
<keyword evidence="7" id="KW-1185">Reference proteome</keyword>
<comment type="caution">
    <text evidence="6">The sequence shown here is derived from an EMBL/GenBank/DDBJ whole genome shotgun (WGS) entry which is preliminary data.</text>
</comment>
<feature type="compositionally biased region" description="Low complexity" evidence="4">
    <location>
        <begin position="117"/>
        <end position="131"/>
    </location>
</feature>
<sequence length="504" mass="53373">MGASFSSPAPAPASAKRSWRASLWPAASLWPICRWPVRPWAALPSMPRPYARARLGHERKSLFLRGGRARLGATMPPARPRAPRGAWPASIEGEKSMSTMKSNKPVPKSRAPREGEAAAPAVSPAAPAAEPTQAGRITVSDIAARAGVSVMTVSRALSGKGYVAEATRERVLAMAQAMGYVANLGAKALKGGRTHVLGLLVTDFESPVVAAIINAISRVVKQAGMDLIIYDIAPNEGGQARPEVVPLLSSLCDGLLLILPGQHAEQLEHFQRTELPVVLVNYWRAPTPLPVVRADNYEGAYALTRHLLDLGHRRIAFVRGTAYSGQSQERERGFAAALAQAGLAPAPELVVEGNFGQRSGFEQGLQLLDLAEPPTAVFCANDLMALGLLDAARARGLQVPKDLSLVGFDDIPAAAHTHPALTTVQQDYEQLGGSAVRLLLQQIEAGVQRGIRVELQSSLVIRESTAVPPAAKAARGASSSSVSSSTAATRKVASAPAQPERKKR</sequence>
<protein>
    <recommendedName>
        <fullName evidence="5">HTH lacI-type domain-containing protein</fullName>
    </recommendedName>
</protein>
<keyword evidence="3" id="KW-0804">Transcription</keyword>
<evidence type="ECO:0000256" key="1">
    <source>
        <dbReference type="ARBA" id="ARBA00023015"/>
    </source>
</evidence>
<dbReference type="Gene3D" id="3.40.50.2300">
    <property type="match status" value="2"/>
</dbReference>
<feature type="compositionally biased region" description="Low complexity" evidence="4">
    <location>
        <begin position="466"/>
        <end position="495"/>
    </location>
</feature>
<dbReference type="CDD" id="cd06267">
    <property type="entry name" value="PBP1_LacI_sugar_binding-like"/>
    <property type="match status" value="1"/>
</dbReference>
<dbReference type="PROSITE" id="PS00356">
    <property type="entry name" value="HTH_LACI_1"/>
    <property type="match status" value="1"/>
</dbReference>
<evidence type="ECO:0000256" key="4">
    <source>
        <dbReference type="SAM" id="MobiDB-lite"/>
    </source>
</evidence>
<dbReference type="SUPFAM" id="SSF53822">
    <property type="entry name" value="Periplasmic binding protein-like I"/>
    <property type="match status" value="1"/>
</dbReference>
<dbReference type="Gene3D" id="1.10.260.40">
    <property type="entry name" value="lambda repressor-like DNA-binding domains"/>
    <property type="match status" value="1"/>
</dbReference>
<dbReference type="InterPro" id="IPR010982">
    <property type="entry name" value="Lambda_DNA-bd_dom_sf"/>
</dbReference>
<name>A0A2N8L3W0_9BURK</name>
<dbReference type="OrthoDB" id="9805642at2"/>
<evidence type="ECO:0000259" key="5">
    <source>
        <dbReference type="PROSITE" id="PS50932"/>
    </source>
</evidence>
<dbReference type="PROSITE" id="PS50932">
    <property type="entry name" value="HTH_LACI_2"/>
    <property type="match status" value="1"/>
</dbReference>
<keyword evidence="1" id="KW-0805">Transcription regulation</keyword>
<feature type="domain" description="HTH lacI-type" evidence="5">
    <location>
        <begin position="137"/>
        <end position="191"/>
    </location>
</feature>
<dbReference type="GO" id="GO:0000976">
    <property type="term" value="F:transcription cis-regulatory region binding"/>
    <property type="evidence" value="ECO:0007669"/>
    <property type="project" value="TreeGrafter"/>
</dbReference>
<dbReference type="PANTHER" id="PTHR30146:SF153">
    <property type="entry name" value="LACTOSE OPERON REPRESSOR"/>
    <property type="match status" value="1"/>
</dbReference>
<organism evidence="6 7">
    <name type="scientific">Kinneretia aquatilis</name>
    <dbReference type="NCBI Taxonomy" id="2070761"/>
    <lineage>
        <taxon>Bacteria</taxon>
        <taxon>Pseudomonadati</taxon>
        <taxon>Pseudomonadota</taxon>
        <taxon>Betaproteobacteria</taxon>
        <taxon>Burkholderiales</taxon>
        <taxon>Sphaerotilaceae</taxon>
        <taxon>Roseateles</taxon>
    </lineage>
</organism>
<proteinExistence type="predicted"/>
<keyword evidence="2" id="KW-0238">DNA-binding</keyword>
<dbReference type="Proteomes" id="UP000235916">
    <property type="component" value="Unassembled WGS sequence"/>
</dbReference>
<dbReference type="SMART" id="SM00354">
    <property type="entry name" value="HTH_LACI"/>
    <property type="match status" value="1"/>
</dbReference>
<dbReference type="SUPFAM" id="SSF47413">
    <property type="entry name" value="lambda repressor-like DNA-binding domains"/>
    <property type="match status" value="1"/>
</dbReference>
<dbReference type="Pfam" id="PF00356">
    <property type="entry name" value="LacI"/>
    <property type="match status" value="1"/>
</dbReference>
<dbReference type="EMBL" id="POSP01000001">
    <property type="protein sequence ID" value="PND40385.1"/>
    <property type="molecule type" value="Genomic_DNA"/>
</dbReference>
<dbReference type="InterPro" id="IPR046335">
    <property type="entry name" value="LacI/GalR-like_sensor"/>
</dbReference>
<dbReference type="AlphaFoldDB" id="A0A2N8L3W0"/>
<dbReference type="PANTHER" id="PTHR30146">
    <property type="entry name" value="LACI-RELATED TRANSCRIPTIONAL REPRESSOR"/>
    <property type="match status" value="1"/>
</dbReference>
<evidence type="ECO:0000256" key="2">
    <source>
        <dbReference type="ARBA" id="ARBA00023125"/>
    </source>
</evidence>
<dbReference type="CDD" id="cd01392">
    <property type="entry name" value="HTH_LacI"/>
    <property type="match status" value="1"/>
</dbReference>
<gene>
    <name evidence="6" type="ORF">C1O66_03145</name>
</gene>
<reference evidence="6 7" key="1">
    <citation type="submission" date="2018-01" db="EMBL/GenBank/DDBJ databases">
        <title>Draft genome sequence of Paucibacter aquatile CR182 isolated from freshwater of the Nakdong River.</title>
        <authorList>
            <person name="Choi A."/>
            <person name="Chung E.J."/>
        </authorList>
    </citation>
    <scope>NUCLEOTIDE SEQUENCE [LARGE SCALE GENOMIC DNA]</scope>
    <source>
        <strain evidence="6 7">CR182</strain>
    </source>
</reference>
<dbReference type="Pfam" id="PF13377">
    <property type="entry name" value="Peripla_BP_3"/>
    <property type="match status" value="1"/>
</dbReference>
<dbReference type="InterPro" id="IPR028082">
    <property type="entry name" value="Peripla_BP_I"/>
</dbReference>
<feature type="region of interest" description="Disordered" evidence="4">
    <location>
        <begin position="466"/>
        <end position="504"/>
    </location>
</feature>
<evidence type="ECO:0000313" key="7">
    <source>
        <dbReference type="Proteomes" id="UP000235916"/>
    </source>
</evidence>
<dbReference type="GO" id="GO:0003700">
    <property type="term" value="F:DNA-binding transcription factor activity"/>
    <property type="evidence" value="ECO:0007669"/>
    <property type="project" value="TreeGrafter"/>
</dbReference>
<feature type="region of interest" description="Disordered" evidence="4">
    <location>
        <begin position="71"/>
        <end position="133"/>
    </location>
</feature>